<dbReference type="EMBL" id="JAOWKY010000008">
    <property type="protein sequence ID" value="MCV2870630.1"/>
    <property type="molecule type" value="Genomic_DNA"/>
</dbReference>
<evidence type="ECO:0000313" key="1">
    <source>
        <dbReference type="EMBL" id="MCV2870630.1"/>
    </source>
</evidence>
<proteinExistence type="predicted"/>
<sequence>MPRTIPAAVRAGLERESSPDALLAFMTITHANLAEPIRVVSDVIDYVWNGETYIGLPFEVTAVTDEDGPPATQIRVQNTDRRVGEAIRSTPERAIIGLSVLSSADFDLTQEPRVATGTPATIYAFQHFELVDVSADVVEITARVFLRDYTQEQWPGISATQSRCPGLFR</sequence>
<reference evidence="1 2" key="1">
    <citation type="submission" date="2022-10" db="EMBL/GenBank/DDBJ databases">
        <title>Defluviimonas sp. nov., isolated from ocean surface water.</title>
        <authorList>
            <person name="He W."/>
            <person name="Wang L."/>
            <person name="Zhang D.-F."/>
        </authorList>
    </citation>
    <scope>NUCLEOTIDE SEQUENCE [LARGE SCALE GENOMIC DNA]</scope>
    <source>
        <strain evidence="1 2">WL0002</strain>
    </source>
</reference>
<comment type="caution">
    <text evidence="1">The sequence shown here is derived from an EMBL/GenBank/DDBJ whole genome shotgun (WGS) entry which is preliminary data.</text>
</comment>
<dbReference type="RefSeq" id="WP_263736308.1">
    <property type="nucleotide sequence ID" value="NZ_JAOWKY010000008.1"/>
</dbReference>
<dbReference type="InterPro" id="IPR014974">
    <property type="entry name" value="DUF1833"/>
</dbReference>
<evidence type="ECO:0000313" key="2">
    <source>
        <dbReference type="Proteomes" id="UP001652542"/>
    </source>
</evidence>
<dbReference type="Pfam" id="PF08875">
    <property type="entry name" value="DUF1833"/>
    <property type="match status" value="1"/>
</dbReference>
<organism evidence="1 2">
    <name type="scientific">Albidovulum marisflavi</name>
    <dbReference type="NCBI Taxonomy" id="2984159"/>
    <lineage>
        <taxon>Bacteria</taxon>
        <taxon>Pseudomonadati</taxon>
        <taxon>Pseudomonadota</taxon>
        <taxon>Alphaproteobacteria</taxon>
        <taxon>Rhodobacterales</taxon>
        <taxon>Paracoccaceae</taxon>
        <taxon>Albidovulum</taxon>
    </lineage>
</organism>
<name>A0ABT2ZHL4_9RHOB</name>
<gene>
    <name evidence="1" type="ORF">OEW28_18615</name>
</gene>
<keyword evidence="2" id="KW-1185">Reference proteome</keyword>
<accession>A0ABT2ZHL4</accession>
<protein>
    <submittedName>
        <fullName evidence="1">DUF1833 domain-containing protein</fullName>
    </submittedName>
</protein>
<dbReference type="Proteomes" id="UP001652542">
    <property type="component" value="Unassembled WGS sequence"/>
</dbReference>